<keyword evidence="3" id="KW-1185">Reference proteome</keyword>
<dbReference type="Proteomes" id="UP000583752">
    <property type="component" value="Unassembled WGS sequence"/>
</dbReference>
<sequence length="711" mass="76075">MAAAARIAALVLGLAACSGAAAASFHLFPVQEIEGVSAEGRAARPLVDARVLDRLFGGEPGKQAQRAMVDHFVAQLGQAYPGSLIHPKQVYDTNIGSGYKFINDDNGQCRQAPSFNVADTYAVVIGVTRASLYEVVKDDNIEVLIPVTLSLQFVKPNLAKVVYTMSETAYSPFRFSKAEYASGAADAVIRAQLMKNVTAQVGSLVAAARAAFNPKDVVVKLVGKDGKYFVADQGVEAGFVKGEQVEARDSAGNAYIFDVLYADSGYAVVKPVAGSVSVGDSLKFVFETAADDSRKPRLMPVVNAGPGNEWASAVSDMFARDIGFNASFQLSPVDVHFTQTKQLVTRSANCVTWQKYPSMTQASGERKDPPDFFLRFTPVLTPLATLSGAGGTKTSERFHTLVTAQVIDQFGKVIYSEAGDNDYAIDKVNGAGLGFAEAKEVSLKNATGKLAQNFIAKVRFAPKDYKVVKVDQQRIWVEGLAGMPTSGKLSFTVLHPLDAMVRGKPALLELETGAGAADLLAEGELLGLPYSATNPSLPAPRRGDLVRLYAQAVPGVARIVDCDEGPFIGQNNLVDAPYLAPLVRHALYQSKKFASHIGDPAFYATTNQLLGLGLFDLQVERPEIEVCSQPGYVIREDAAACESADNCKATVTMGLVTRLKKGSEVYKSISAGLKTEYSGFPSANKSSYYGYKQLGNGLSMQSDLINKLNQN</sequence>
<dbReference type="RefSeq" id="WP_169466088.1">
    <property type="nucleotide sequence ID" value="NZ_JABBGG010000006.1"/>
</dbReference>
<dbReference type="PROSITE" id="PS51257">
    <property type="entry name" value="PROKAR_LIPOPROTEIN"/>
    <property type="match status" value="1"/>
</dbReference>
<proteinExistence type="predicted"/>
<protein>
    <submittedName>
        <fullName evidence="2">Uncharacterized protein</fullName>
    </submittedName>
</protein>
<reference evidence="2 3" key="1">
    <citation type="submission" date="2020-04" db="EMBL/GenBank/DDBJ databases">
        <title>Massilia sp. RP-1-19 isolated from soil.</title>
        <authorList>
            <person name="Dahal R.H."/>
        </authorList>
    </citation>
    <scope>NUCLEOTIDE SEQUENCE [LARGE SCALE GENOMIC DNA]</scope>
    <source>
        <strain evidence="2 3">RP-1-19</strain>
    </source>
</reference>
<evidence type="ECO:0000313" key="3">
    <source>
        <dbReference type="Proteomes" id="UP000583752"/>
    </source>
</evidence>
<comment type="caution">
    <text evidence="2">The sequence shown here is derived from an EMBL/GenBank/DDBJ whole genome shotgun (WGS) entry which is preliminary data.</text>
</comment>
<feature type="chain" id="PRO_5033060352" evidence="1">
    <location>
        <begin position="23"/>
        <end position="711"/>
    </location>
</feature>
<keyword evidence="1" id="KW-0732">Signal</keyword>
<accession>A0A848HIU9</accession>
<gene>
    <name evidence="2" type="ORF">HHL21_11980</name>
</gene>
<dbReference type="AlphaFoldDB" id="A0A848HIU9"/>
<evidence type="ECO:0000256" key="1">
    <source>
        <dbReference type="SAM" id="SignalP"/>
    </source>
</evidence>
<evidence type="ECO:0000313" key="2">
    <source>
        <dbReference type="EMBL" id="NML61786.1"/>
    </source>
</evidence>
<feature type="signal peptide" evidence="1">
    <location>
        <begin position="1"/>
        <end position="22"/>
    </location>
</feature>
<name>A0A848HIU9_9BURK</name>
<organism evidence="2 3">
    <name type="scientific">Massilia polaris</name>
    <dbReference type="NCBI Taxonomy" id="2728846"/>
    <lineage>
        <taxon>Bacteria</taxon>
        <taxon>Pseudomonadati</taxon>
        <taxon>Pseudomonadota</taxon>
        <taxon>Betaproteobacteria</taxon>
        <taxon>Burkholderiales</taxon>
        <taxon>Oxalobacteraceae</taxon>
        <taxon>Telluria group</taxon>
        <taxon>Massilia</taxon>
    </lineage>
</organism>
<dbReference type="EMBL" id="JABBGG010000006">
    <property type="protein sequence ID" value="NML61786.1"/>
    <property type="molecule type" value="Genomic_DNA"/>
</dbReference>